<organism evidence="1 2">
    <name type="scientific">Setaria viridis</name>
    <name type="common">Green bristlegrass</name>
    <name type="synonym">Setaria italica subsp. viridis</name>
    <dbReference type="NCBI Taxonomy" id="4556"/>
    <lineage>
        <taxon>Eukaryota</taxon>
        <taxon>Viridiplantae</taxon>
        <taxon>Streptophyta</taxon>
        <taxon>Embryophyta</taxon>
        <taxon>Tracheophyta</taxon>
        <taxon>Spermatophyta</taxon>
        <taxon>Magnoliopsida</taxon>
        <taxon>Liliopsida</taxon>
        <taxon>Poales</taxon>
        <taxon>Poaceae</taxon>
        <taxon>PACMAD clade</taxon>
        <taxon>Panicoideae</taxon>
        <taxon>Panicodae</taxon>
        <taxon>Paniceae</taxon>
        <taxon>Cenchrinae</taxon>
        <taxon>Setaria</taxon>
    </lineage>
</organism>
<dbReference type="Gramene" id="TKW28132">
    <property type="protein sequence ID" value="TKW28132"/>
    <property type="gene ID" value="SEVIR_3G331706v2"/>
</dbReference>
<evidence type="ECO:0000313" key="2">
    <source>
        <dbReference type="Proteomes" id="UP000298652"/>
    </source>
</evidence>
<reference evidence="1" key="1">
    <citation type="submission" date="2019-03" db="EMBL/GenBank/DDBJ databases">
        <title>WGS assembly of Setaria viridis.</title>
        <authorList>
            <person name="Huang P."/>
            <person name="Jenkins J."/>
            <person name="Grimwood J."/>
            <person name="Barry K."/>
            <person name="Healey A."/>
            <person name="Mamidi S."/>
            <person name="Sreedasyam A."/>
            <person name="Shu S."/>
            <person name="Feldman M."/>
            <person name="Wu J."/>
            <person name="Yu Y."/>
            <person name="Chen C."/>
            <person name="Johnson J."/>
            <person name="Rokhsar D."/>
            <person name="Baxter I."/>
            <person name="Schmutz J."/>
            <person name="Brutnell T."/>
            <person name="Kellogg E."/>
        </authorList>
    </citation>
    <scope>NUCLEOTIDE SEQUENCE [LARGE SCALE GENOMIC DNA]</scope>
</reference>
<gene>
    <name evidence="1" type="ORF">SEVIR_3G331706v2</name>
</gene>
<accession>A0A4U6VH59</accession>
<keyword evidence="2" id="KW-1185">Reference proteome</keyword>
<proteinExistence type="predicted"/>
<dbReference type="Proteomes" id="UP000298652">
    <property type="component" value="Chromosome 3"/>
</dbReference>
<dbReference type="EMBL" id="CM016554">
    <property type="protein sequence ID" value="TKW28132.1"/>
    <property type="molecule type" value="Genomic_DNA"/>
</dbReference>
<evidence type="ECO:0000313" key="1">
    <source>
        <dbReference type="EMBL" id="TKW28132.1"/>
    </source>
</evidence>
<name>A0A4U6VH59_SETVI</name>
<protein>
    <submittedName>
        <fullName evidence="1">Uncharacterized protein</fullName>
    </submittedName>
</protein>
<dbReference type="AlphaFoldDB" id="A0A4U6VH59"/>
<sequence length="260" mass="29478">MSKAANVSEDNVIKITEADLKDDQRDEVAKAMEAYKKACLQSYSRTRSGETVKKATLPTRHITVAENSGKMSEMIQQSVYQAMIDQSKVMTNTVYNVVVSSMVNGVAQGYQGPVYAHPIIVPVRSFLTVPNMSQSLLSRYRSRVGDATLQYPSVIMVQRPIHHKRHFTLHQFAPHNRRMQPQCRGGWQDYPPTWIRPLVTENLRCRCHFLRPVDQYPPQYLQTTSEIGRGASVPDPLRTAASIALYDEAAEALRQVDPMW</sequence>